<dbReference type="EMBL" id="JAHRIO010062848">
    <property type="protein sequence ID" value="MEQ2179446.1"/>
    <property type="molecule type" value="Genomic_DNA"/>
</dbReference>
<proteinExistence type="predicted"/>
<keyword evidence="3" id="KW-1185">Reference proteome</keyword>
<accession>A0ABV0P7L9</accession>
<reference evidence="2 3" key="1">
    <citation type="submission" date="2021-06" db="EMBL/GenBank/DDBJ databases">
        <authorList>
            <person name="Palmer J.M."/>
        </authorList>
    </citation>
    <scope>NUCLEOTIDE SEQUENCE [LARGE SCALE GENOMIC DNA]</scope>
    <source>
        <strain evidence="2 3">GA_2019</strain>
        <tissue evidence="2">Muscle</tissue>
    </source>
</reference>
<evidence type="ECO:0000313" key="2">
    <source>
        <dbReference type="EMBL" id="MEQ2179446.1"/>
    </source>
</evidence>
<sequence>MWMARLELLRTTMAQLEPLRTRMAWLEPLRTWMARLEPLRTWMARLEPLRTWMARLEPLRTWMAELKTTASGQTETRKPGGTPEIQGKGERRWSNPPGEKRRRRNNPQEMGQKHHGDGVVFGEMEREQSQVNAVEVKSCLAPGRLWLQTLGGRGY</sequence>
<protein>
    <submittedName>
        <fullName evidence="2">Uncharacterized protein</fullName>
    </submittedName>
</protein>
<dbReference type="Proteomes" id="UP001476798">
    <property type="component" value="Unassembled WGS sequence"/>
</dbReference>
<evidence type="ECO:0000313" key="3">
    <source>
        <dbReference type="Proteomes" id="UP001476798"/>
    </source>
</evidence>
<gene>
    <name evidence="2" type="ORF">GOODEAATRI_024996</name>
</gene>
<name>A0ABV0P7L9_9TELE</name>
<comment type="caution">
    <text evidence="2">The sequence shown here is derived from an EMBL/GenBank/DDBJ whole genome shotgun (WGS) entry which is preliminary data.</text>
</comment>
<organism evidence="2 3">
    <name type="scientific">Goodea atripinnis</name>
    <dbReference type="NCBI Taxonomy" id="208336"/>
    <lineage>
        <taxon>Eukaryota</taxon>
        <taxon>Metazoa</taxon>
        <taxon>Chordata</taxon>
        <taxon>Craniata</taxon>
        <taxon>Vertebrata</taxon>
        <taxon>Euteleostomi</taxon>
        <taxon>Actinopterygii</taxon>
        <taxon>Neopterygii</taxon>
        <taxon>Teleostei</taxon>
        <taxon>Neoteleostei</taxon>
        <taxon>Acanthomorphata</taxon>
        <taxon>Ovalentaria</taxon>
        <taxon>Atherinomorphae</taxon>
        <taxon>Cyprinodontiformes</taxon>
        <taxon>Goodeidae</taxon>
        <taxon>Goodea</taxon>
    </lineage>
</organism>
<feature type="region of interest" description="Disordered" evidence="1">
    <location>
        <begin position="65"/>
        <end position="118"/>
    </location>
</feature>
<evidence type="ECO:0000256" key="1">
    <source>
        <dbReference type="SAM" id="MobiDB-lite"/>
    </source>
</evidence>